<keyword evidence="3" id="KW-1185">Reference proteome</keyword>
<name>A0ABY5HG53_9GAMM</name>
<dbReference type="InterPro" id="IPR025351">
    <property type="entry name" value="Pvc16_N"/>
</dbReference>
<evidence type="ECO:0000313" key="3">
    <source>
        <dbReference type="Proteomes" id="UP001058461"/>
    </source>
</evidence>
<organism evidence="2 3">
    <name type="scientific">Marinobacterium rhizophilum</name>
    <dbReference type="NCBI Taxonomy" id="420402"/>
    <lineage>
        <taxon>Bacteria</taxon>
        <taxon>Pseudomonadati</taxon>
        <taxon>Pseudomonadota</taxon>
        <taxon>Gammaproteobacteria</taxon>
        <taxon>Oceanospirillales</taxon>
        <taxon>Oceanospirillaceae</taxon>
        <taxon>Marinobacterium</taxon>
    </lineage>
</organism>
<evidence type="ECO:0000313" key="2">
    <source>
        <dbReference type="EMBL" id="UTW11340.1"/>
    </source>
</evidence>
<protein>
    <submittedName>
        <fullName evidence="2">DUF4255 domain-containing protein</fullName>
    </submittedName>
</protein>
<dbReference type="EMBL" id="CP073347">
    <property type="protein sequence ID" value="UTW11340.1"/>
    <property type="molecule type" value="Genomic_DNA"/>
</dbReference>
<proteinExistence type="predicted"/>
<reference evidence="2" key="1">
    <citation type="submission" date="2021-04" db="EMBL/GenBank/DDBJ databases">
        <title>Oceanospirillales bacteria with DddD are important DMSP degraders in coastal seawater.</title>
        <authorList>
            <person name="Liu J."/>
        </authorList>
    </citation>
    <scope>NUCLEOTIDE SEQUENCE</scope>
    <source>
        <strain evidence="2">D13-1</strain>
    </source>
</reference>
<accession>A0ABY5HG53</accession>
<sequence length="341" mass="37587">MPIPSSSFYEICDAMAEYVRVGLQAVTHDIHIYLGAPAEIAGKKDEHRISLFFYRFEPSGFQAVAHPQEPWRLRLFCMVSCMAAEDNIDNPGADDLRLLGLVMALFHERPVLPLIEIGDEQLRLQVVFNPSSDEQLNQLCSIQGDTGFRPSLVYEFALAPVMPQERRGEPPRVGTFGLDTGADIDARHAPFDGSLHVPLAAAQQVDTANPAWAPLACWVDGEQCIGSLSLDVDVTDPALFTPTLWLAGLAGASVTLEWQIWQGERWSSLPGIDLVISSEGLDPDLIPVALPQIDLPPLDIDAEHDRWQLLLHATREYQPMPGSPPLTLRSNPLLISLYRGA</sequence>
<dbReference type="RefSeq" id="WP_255853381.1">
    <property type="nucleotide sequence ID" value="NZ_CP073347.1"/>
</dbReference>
<dbReference type="Proteomes" id="UP001058461">
    <property type="component" value="Chromosome"/>
</dbReference>
<dbReference type="Pfam" id="PF14065">
    <property type="entry name" value="Pvc16_N"/>
    <property type="match status" value="1"/>
</dbReference>
<feature type="domain" description="Pvc16 N-terminal" evidence="1">
    <location>
        <begin position="11"/>
        <end position="173"/>
    </location>
</feature>
<evidence type="ECO:0000259" key="1">
    <source>
        <dbReference type="Pfam" id="PF14065"/>
    </source>
</evidence>
<gene>
    <name evidence="2" type="ORF">KDW95_19055</name>
</gene>